<accession>A0A1I7XM15</accession>
<comment type="subcellular location">
    <subcellularLocation>
        <location evidence="3">Chromosome</location>
    </subcellularLocation>
    <subcellularLocation>
        <location evidence="2">Nucleus</location>
    </subcellularLocation>
</comment>
<dbReference type="GO" id="GO:0007004">
    <property type="term" value="P:telomere maintenance via telomerase"/>
    <property type="evidence" value="ECO:0007669"/>
    <property type="project" value="TreeGrafter"/>
</dbReference>
<dbReference type="GO" id="GO:0030870">
    <property type="term" value="C:Mre11 complex"/>
    <property type="evidence" value="ECO:0007669"/>
    <property type="project" value="TreeGrafter"/>
</dbReference>
<dbReference type="Proteomes" id="UP000095283">
    <property type="component" value="Unplaced"/>
</dbReference>
<feature type="domain" description="Rad50/SbcC-type AAA" evidence="11">
    <location>
        <begin position="7"/>
        <end position="164"/>
    </location>
</feature>
<protein>
    <submittedName>
        <fullName evidence="13">AAA_23 domain-containing protein</fullName>
    </submittedName>
</protein>
<keyword evidence="5" id="KW-0158">Chromosome</keyword>
<keyword evidence="7" id="KW-0862">Zinc</keyword>
<evidence type="ECO:0000256" key="9">
    <source>
        <dbReference type="ARBA" id="ARBA00049360"/>
    </source>
</evidence>
<dbReference type="AlphaFoldDB" id="A0A1I7XM15"/>
<dbReference type="InterPro" id="IPR038729">
    <property type="entry name" value="Rad50/SbcC_AAA"/>
</dbReference>
<dbReference type="GO" id="GO:0046872">
    <property type="term" value="F:metal ion binding"/>
    <property type="evidence" value="ECO:0007669"/>
    <property type="project" value="UniProtKB-KW"/>
</dbReference>
<evidence type="ECO:0000256" key="4">
    <source>
        <dbReference type="ARBA" id="ARBA00009439"/>
    </source>
</evidence>
<name>A0A1I7XM15_HETBA</name>
<dbReference type="SUPFAM" id="SSF52540">
    <property type="entry name" value="P-loop containing nucleoside triphosphate hydrolases"/>
    <property type="match status" value="1"/>
</dbReference>
<evidence type="ECO:0000256" key="7">
    <source>
        <dbReference type="ARBA" id="ARBA00022833"/>
    </source>
</evidence>
<evidence type="ECO:0000256" key="8">
    <source>
        <dbReference type="ARBA" id="ARBA00023242"/>
    </source>
</evidence>
<keyword evidence="10" id="KW-1133">Transmembrane helix</keyword>
<dbReference type="PANTHER" id="PTHR18867:SF12">
    <property type="entry name" value="DNA REPAIR PROTEIN RAD50"/>
    <property type="match status" value="1"/>
</dbReference>
<dbReference type="GO" id="GO:0000722">
    <property type="term" value="P:telomere maintenance via recombination"/>
    <property type="evidence" value="ECO:0007669"/>
    <property type="project" value="TreeGrafter"/>
</dbReference>
<comment type="cofactor">
    <cofactor evidence="1">
        <name>Zn(2+)</name>
        <dbReference type="ChEBI" id="CHEBI:29105"/>
    </cofactor>
</comment>
<dbReference type="GO" id="GO:0070192">
    <property type="term" value="P:chromosome organization involved in meiotic cell cycle"/>
    <property type="evidence" value="ECO:0007669"/>
    <property type="project" value="TreeGrafter"/>
</dbReference>
<comment type="similarity">
    <text evidence="4">Belongs to the SMC family. RAD50 subfamily.</text>
</comment>
<evidence type="ECO:0000256" key="5">
    <source>
        <dbReference type="ARBA" id="ARBA00022454"/>
    </source>
</evidence>
<dbReference type="GO" id="GO:0016887">
    <property type="term" value="F:ATP hydrolysis activity"/>
    <property type="evidence" value="ECO:0007669"/>
    <property type="project" value="InterPro"/>
</dbReference>
<keyword evidence="8" id="KW-0539">Nucleus</keyword>
<dbReference type="GO" id="GO:0003691">
    <property type="term" value="F:double-stranded telomeric DNA binding"/>
    <property type="evidence" value="ECO:0007669"/>
    <property type="project" value="TreeGrafter"/>
</dbReference>
<evidence type="ECO:0000256" key="10">
    <source>
        <dbReference type="SAM" id="Phobius"/>
    </source>
</evidence>
<keyword evidence="12" id="KW-1185">Reference proteome</keyword>
<organism evidence="12 13">
    <name type="scientific">Heterorhabditis bacteriophora</name>
    <name type="common">Entomopathogenic nematode worm</name>
    <dbReference type="NCBI Taxonomy" id="37862"/>
    <lineage>
        <taxon>Eukaryota</taxon>
        <taxon>Metazoa</taxon>
        <taxon>Ecdysozoa</taxon>
        <taxon>Nematoda</taxon>
        <taxon>Chromadorea</taxon>
        <taxon>Rhabditida</taxon>
        <taxon>Rhabditina</taxon>
        <taxon>Rhabditomorpha</taxon>
        <taxon>Strongyloidea</taxon>
        <taxon>Heterorhabditidae</taxon>
        <taxon>Heterorhabditis</taxon>
    </lineage>
</organism>
<evidence type="ECO:0000256" key="3">
    <source>
        <dbReference type="ARBA" id="ARBA00004286"/>
    </source>
</evidence>
<feature type="transmembrane region" description="Helical" evidence="10">
    <location>
        <begin position="172"/>
        <end position="198"/>
    </location>
</feature>
<keyword evidence="10" id="KW-0812">Transmembrane</keyword>
<dbReference type="GO" id="GO:0006302">
    <property type="term" value="P:double-strand break repair"/>
    <property type="evidence" value="ECO:0007669"/>
    <property type="project" value="InterPro"/>
</dbReference>
<dbReference type="Gene3D" id="3.40.50.300">
    <property type="entry name" value="P-loop containing nucleotide triphosphate hydrolases"/>
    <property type="match status" value="1"/>
</dbReference>
<evidence type="ECO:0000313" key="12">
    <source>
        <dbReference type="Proteomes" id="UP000095283"/>
    </source>
</evidence>
<evidence type="ECO:0000256" key="1">
    <source>
        <dbReference type="ARBA" id="ARBA00001947"/>
    </source>
</evidence>
<dbReference type="PANTHER" id="PTHR18867">
    <property type="entry name" value="RAD50"/>
    <property type="match status" value="1"/>
</dbReference>
<evidence type="ECO:0000313" key="13">
    <source>
        <dbReference type="WBParaSite" id="Hba_18543"/>
    </source>
</evidence>
<dbReference type="Pfam" id="PF13476">
    <property type="entry name" value="AAA_23"/>
    <property type="match status" value="1"/>
</dbReference>
<dbReference type="GO" id="GO:0051880">
    <property type="term" value="F:G-quadruplex DNA binding"/>
    <property type="evidence" value="ECO:0007669"/>
    <property type="project" value="TreeGrafter"/>
</dbReference>
<keyword evidence="10" id="KW-0472">Membrane</keyword>
<proteinExistence type="inferred from homology"/>
<dbReference type="GO" id="GO:0043047">
    <property type="term" value="F:single-stranded telomeric DNA binding"/>
    <property type="evidence" value="ECO:0007669"/>
    <property type="project" value="TreeGrafter"/>
</dbReference>
<dbReference type="GO" id="GO:0000794">
    <property type="term" value="C:condensed nuclear chromosome"/>
    <property type="evidence" value="ECO:0007669"/>
    <property type="project" value="TreeGrafter"/>
</dbReference>
<evidence type="ECO:0000256" key="2">
    <source>
        <dbReference type="ARBA" id="ARBA00004123"/>
    </source>
</evidence>
<dbReference type="InterPro" id="IPR027417">
    <property type="entry name" value="P-loop_NTPase"/>
</dbReference>
<evidence type="ECO:0000259" key="11">
    <source>
        <dbReference type="Pfam" id="PF13476"/>
    </source>
</evidence>
<sequence length="219" mass="25258">MAYLEQILIRGIRSIGPSEDDTHLIQFLNPLTIISGPNGTGKTTLIEALNYITSSDLPAGKLATFMHSLQVFNCNLFFYYDLMCKFKVARKPRVDAMIKLQFVDSKKRRCVATKRMNSTLSKGGKLQYNNKGWSHTEPLSEPKELKTRFDRIFQLTKFVKALDNMKKLKRDYVGFSIVFDLIHNLSLDMTYIILIMFVSGRRTKNTRGKTDKQRDDRDS</sequence>
<comment type="catalytic activity">
    <reaction evidence="9">
        <text>ATP + H2O = ADP + phosphate + H(+)</text>
        <dbReference type="Rhea" id="RHEA:13065"/>
        <dbReference type="ChEBI" id="CHEBI:15377"/>
        <dbReference type="ChEBI" id="CHEBI:15378"/>
        <dbReference type="ChEBI" id="CHEBI:30616"/>
        <dbReference type="ChEBI" id="CHEBI:43474"/>
        <dbReference type="ChEBI" id="CHEBI:456216"/>
    </reaction>
</comment>
<reference evidence="13" key="1">
    <citation type="submission" date="2016-11" db="UniProtKB">
        <authorList>
            <consortium name="WormBaseParasite"/>
        </authorList>
    </citation>
    <scope>IDENTIFICATION</scope>
</reference>
<dbReference type="WBParaSite" id="Hba_18543">
    <property type="protein sequence ID" value="Hba_18543"/>
    <property type="gene ID" value="Hba_18543"/>
</dbReference>
<keyword evidence="6" id="KW-0479">Metal-binding</keyword>
<evidence type="ECO:0000256" key="6">
    <source>
        <dbReference type="ARBA" id="ARBA00022723"/>
    </source>
</evidence>